<comment type="caution">
    <text evidence="1">The sequence shown here is derived from an EMBL/GenBank/DDBJ whole genome shotgun (WGS) entry which is preliminary data.</text>
</comment>
<sequence length="39" mass="4397">MVTISDAVVQKNTMMKCDELQISGLEVICERGDLFLLRP</sequence>
<accession>A0A0B1K5S9</accession>
<dbReference type="AlphaFoldDB" id="A0A0B1K5S9"/>
<reference evidence="1 2" key="1">
    <citation type="submission" date="2015-07" db="EMBL/GenBank/DDBJ databases">
        <title>Genome sequences of 64 non-O157:H7 Shiga toxin-producing Escherichia coli strains.</title>
        <authorList>
            <person name="Gonzalez-Escalona N."/>
            <person name="Toro M."/>
            <person name="Timme R."/>
            <person name="Payne J."/>
        </authorList>
    </citation>
    <scope>NUCLEOTIDE SEQUENCE [LARGE SCALE GENOMIC DNA]</scope>
    <source>
        <strain evidence="1 2">CFSAN026843</strain>
    </source>
</reference>
<organism evidence="1 2">
    <name type="scientific">Escherichia coli</name>
    <dbReference type="NCBI Taxonomy" id="562"/>
    <lineage>
        <taxon>Bacteria</taxon>
        <taxon>Pseudomonadati</taxon>
        <taxon>Pseudomonadota</taxon>
        <taxon>Gammaproteobacteria</taxon>
        <taxon>Enterobacterales</taxon>
        <taxon>Enterobacteriaceae</taxon>
        <taxon>Escherichia</taxon>
    </lineage>
</organism>
<dbReference type="Proteomes" id="UP000037564">
    <property type="component" value="Unassembled WGS sequence"/>
</dbReference>
<gene>
    <name evidence="1" type="ORF">WR15_06870</name>
</gene>
<dbReference type="PATRIC" id="fig|562.10481.peg.2936"/>
<protein>
    <submittedName>
        <fullName evidence="1">Uncharacterized protein</fullName>
    </submittedName>
</protein>
<proteinExistence type="predicted"/>
<dbReference type="EMBL" id="LGZN01000019">
    <property type="protein sequence ID" value="KNF70561.1"/>
    <property type="molecule type" value="Genomic_DNA"/>
</dbReference>
<name>A0A0B1K5S9_ECOLX</name>
<evidence type="ECO:0000313" key="1">
    <source>
        <dbReference type="EMBL" id="KNF70561.1"/>
    </source>
</evidence>
<evidence type="ECO:0000313" key="2">
    <source>
        <dbReference type="Proteomes" id="UP000037564"/>
    </source>
</evidence>